<feature type="domain" description="AB hydrolase-1" evidence="2">
    <location>
        <begin position="42"/>
        <end position="147"/>
    </location>
</feature>
<feature type="region of interest" description="Disordered" evidence="1">
    <location>
        <begin position="260"/>
        <end position="353"/>
    </location>
</feature>
<feature type="compositionally biased region" description="Polar residues" evidence="1">
    <location>
        <begin position="541"/>
        <end position="562"/>
    </location>
</feature>
<name>A0ABR3QLS1_9PLEO</name>
<evidence type="ECO:0000313" key="3">
    <source>
        <dbReference type="EMBL" id="KAL1592908.1"/>
    </source>
</evidence>
<dbReference type="InterPro" id="IPR029058">
    <property type="entry name" value="AB_hydrolase_fold"/>
</dbReference>
<proteinExistence type="predicted"/>
<protein>
    <recommendedName>
        <fullName evidence="2">AB hydrolase-1 domain-containing protein</fullName>
    </recommendedName>
</protein>
<feature type="compositionally biased region" description="Low complexity" evidence="1">
    <location>
        <begin position="495"/>
        <end position="510"/>
    </location>
</feature>
<feature type="compositionally biased region" description="Low complexity" evidence="1">
    <location>
        <begin position="300"/>
        <end position="310"/>
    </location>
</feature>
<feature type="compositionally biased region" description="Basic residues" evidence="1">
    <location>
        <begin position="570"/>
        <end position="580"/>
    </location>
</feature>
<sequence length="653" mass="72827">MNSPPSYTSVMAMSSQDPRSSSTQSLVPDSSLENTGRRRILLVYIHGFMGNETSFRSFPAHVHNLVTVTLADTHVVHTKIYPRYRARYSLEQARDQFSAWLAPHEDQWTDIILLGHSMGGLLAADVALLFRHRIIGVINFDVPFVGMHPGIIKAGLGSIFTKVPPPQDQILTSPTTGAKPSRMSTIFNPKPADPNYNPSFTNDVHLPVRKGLDNALHWFNKHSNNIKEAGKGLVKSHFEFGSAMADYKELKVRYARVRALEEDDESKRRMGNPDVRSPPRIRFVNYYTASTGRPKKPKSPKSTSPSRSGSVSLQHRDSDASGFTTQSQLDLKKVSSGSGTPPQLSTDVKEHRGDEVVSVPLPGSLSATSPHNAEGLVLPEIPPIPQEPPFVDLAQITDRAQRRAAAREHEEALEEYQRAVKARNRIINEREDIEEEWEKQRQQKVTVPLPAPKPELTGEELRLEKEKERMAREQARLEGREYHSPSEDTSASAQEPASTETPSTETPAIESGLHTMQLGDRTSHSPYSNYDFSRSAILSQTSPDDQASITDSNYTAGTTETADSSDSKTPKKPKKDKKLGKFCMLPPKDSAGHKDPTWIRVYMEGMDEVAAHTSLFFLNETYERLVGDVGARIEEWVREADSVRLVREMSGMQ</sequence>
<dbReference type="EMBL" id="JAKIXB020000044">
    <property type="protein sequence ID" value="KAL1592908.1"/>
    <property type="molecule type" value="Genomic_DNA"/>
</dbReference>
<feature type="region of interest" description="Disordered" evidence="1">
    <location>
        <begin position="435"/>
        <end position="510"/>
    </location>
</feature>
<feature type="compositionally biased region" description="Polar residues" evidence="1">
    <location>
        <begin position="1"/>
        <end position="13"/>
    </location>
</feature>
<dbReference type="Gene3D" id="3.40.50.1820">
    <property type="entry name" value="alpha/beta hydrolase"/>
    <property type="match status" value="1"/>
</dbReference>
<organism evidence="3 4">
    <name type="scientific">Nothophoma quercina</name>
    <dbReference type="NCBI Taxonomy" id="749835"/>
    <lineage>
        <taxon>Eukaryota</taxon>
        <taxon>Fungi</taxon>
        <taxon>Dikarya</taxon>
        <taxon>Ascomycota</taxon>
        <taxon>Pezizomycotina</taxon>
        <taxon>Dothideomycetes</taxon>
        <taxon>Pleosporomycetidae</taxon>
        <taxon>Pleosporales</taxon>
        <taxon>Pleosporineae</taxon>
        <taxon>Didymellaceae</taxon>
        <taxon>Nothophoma</taxon>
    </lineage>
</organism>
<dbReference type="SUPFAM" id="SSF53474">
    <property type="entry name" value="alpha/beta-Hydrolases"/>
    <property type="match status" value="1"/>
</dbReference>
<evidence type="ECO:0000256" key="1">
    <source>
        <dbReference type="SAM" id="MobiDB-lite"/>
    </source>
</evidence>
<keyword evidence="4" id="KW-1185">Reference proteome</keyword>
<dbReference type="Pfam" id="PF12697">
    <property type="entry name" value="Abhydrolase_6"/>
    <property type="match status" value="1"/>
</dbReference>
<dbReference type="InterPro" id="IPR000073">
    <property type="entry name" value="AB_hydrolase_1"/>
</dbReference>
<comment type="caution">
    <text evidence="3">The sequence shown here is derived from an EMBL/GenBank/DDBJ whole genome shotgun (WGS) entry which is preliminary data.</text>
</comment>
<reference evidence="3 4" key="1">
    <citation type="submission" date="2024-02" db="EMBL/GenBank/DDBJ databases">
        <title>De novo assembly and annotation of 12 fungi associated with fruit tree decline syndrome in Ontario, Canada.</title>
        <authorList>
            <person name="Sulman M."/>
            <person name="Ellouze W."/>
            <person name="Ilyukhin E."/>
        </authorList>
    </citation>
    <scope>NUCLEOTIDE SEQUENCE [LARGE SCALE GENOMIC DNA]</scope>
    <source>
        <strain evidence="3 4">M97-236</strain>
    </source>
</reference>
<feature type="compositionally biased region" description="Basic and acidic residues" evidence="1">
    <location>
        <begin position="459"/>
        <end position="486"/>
    </location>
</feature>
<accession>A0ABR3QLS1</accession>
<feature type="compositionally biased region" description="Polar residues" evidence="1">
    <location>
        <begin position="321"/>
        <end position="346"/>
    </location>
</feature>
<gene>
    <name evidence="3" type="ORF">SLS59_009550</name>
</gene>
<evidence type="ECO:0000313" key="4">
    <source>
        <dbReference type="Proteomes" id="UP001521222"/>
    </source>
</evidence>
<dbReference type="PANTHER" id="PTHR47842">
    <property type="entry name" value="EXPRESSED PROTEIN"/>
    <property type="match status" value="1"/>
</dbReference>
<feature type="region of interest" description="Disordered" evidence="1">
    <location>
        <begin position="541"/>
        <end position="586"/>
    </location>
</feature>
<feature type="region of interest" description="Disordered" evidence="1">
    <location>
        <begin position="1"/>
        <end position="31"/>
    </location>
</feature>
<dbReference type="PANTHER" id="PTHR47842:SF3">
    <property type="entry name" value="DUF676 DOMAIN-CONTAINING PROTEIN"/>
    <property type="match status" value="1"/>
</dbReference>
<feature type="compositionally biased region" description="Low complexity" evidence="1">
    <location>
        <begin position="14"/>
        <end position="25"/>
    </location>
</feature>
<evidence type="ECO:0000259" key="2">
    <source>
        <dbReference type="Pfam" id="PF12697"/>
    </source>
</evidence>
<dbReference type="Proteomes" id="UP001521222">
    <property type="component" value="Unassembled WGS sequence"/>
</dbReference>